<gene>
    <name evidence="1" type="ORF">EII33_02340</name>
</gene>
<comment type="caution">
    <text evidence="1">The sequence shown here is derived from an EMBL/GenBank/DDBJ whole genome shotgun (WGS) entry which is preliminary data.</text>
</comment>
<keyword evidence="2" id="KW-1185">Reference proteome</keyword>
<proteinExistence type="predicted"/>
<evidence type="ECO:0000313" key="2">
    <source>
        <dbReference type="Proteomes" id="UP000279562"/>
    </source>
</evidence>
<sequence>MTLSSCALHNKEPHSTKNKSSSFFIIVLPKEDIVCNKDNICFNIKNTYFDIFNIINLNLQIS</sequence>
<name>A0A3P2ABH0_9BACE</name>
<evidence type="ECO:0000313" key="1">
    <source>
        <dbReference type="EMBL" id="RRD92787.1"/>
    </source>
</evidence>
<dbReference type="EMBL" id="RQYF01000006">
    <property type="protein sequence ID" value="RRD92787.1"/>
    <property type="molecule type" value="Genomic_DNA"/>
</dbReference>
<dbReference type="AlphaFoldDB" id="A0A3P2ABH0"/>
<accession>A0A3P2ABH0</accession>
<organism evidence="1 2">
    <name type="scientific">Prevotella heparinolytica</name>
    <dbReference type="NCBI Taxonomy" id="28113"/>
    <lineage>
        <taxon>Bacteria</taxon>
        <taxon>Pseudomonadati</taxon>
        <taxon>Bacteroidota</taxon>
        <taxon>Bacteroidia</taxon>
        <taxon>Bacteroidales</taxon>
        <taxon>Bacteroidaceae</taxon>
        <taxon>Bacteroides</taxon>
    </lineage>
</organism>
<dbReference type="Proteomes" id="UP000279562">
    <property type="component" value="Unassembled WGS sequence"/>
</dbReference>
<protein>
    <submittedName>
        <fullName evidence="1">Uncharacterized protein</fullName>
    </submittedName>
</protein>
<reference evidence="1 2" key="1">
    <citation type="submission" date="2018-11" db="EMBL/GenBank/DDBJ databases">
        <title>Genomes From Bacteria Associated with the Canine Oral Cavity: a Test Case for Automated Genome-Based Taxonomic Assignment.</title>
        <authorList>
            <person name="Coil D.A."/>
            <person name="Jospin G."/>
            <person name="Darling A.E."/>
            <person name="Wallis C."/>
            <person name="Davis I.J."/>
            <person name="Harris S."/>
            <person name="Eisen J.A."/>
            <person name="Holcombe L.J."/>
            <person name="O'Flynn C."/>
        </authorList>
    </citation>
    <scope>NUCLEOTIDE SEQUENCE [LARGE SCALE GENOMIC DNA]</scope>
    <source>
        <strain evidence="1 2">OH1047_COT-310</strain>
    </source>
</reference>
<dbReference type="OrthoDB" id="9918507at2"/>